<dbReference type="HOGENOM" id="CLU_1554703_0_0_6"/>
<gene>
    <name evidence="2" type="ordered locus">YPA_0409</name>
</gene>
<name>A0A0E1NQI5_YERPA</name>
<evidence type="ECO:0000256" key="1">
    <source>
        <dbReference type="SAM" id="SignalP"/>
    </source>
</evidence>
<dbReference type="GeneID" id="57973778"/>
<feature type="signal peptide" evidence="1">
    <location>
        <begin position="1"/>
        <end position="23"/>
    </location>
</feature>
<reference evidence="2 3" key="1">
    <citation type="journal article" date="2006" name="J. Bacteriol.">
        <title>Complete genome sequence of Yersinia pestis strains Antiqua and Nepal516: evidence of gene reduction in an emerging pathogen.</title>
        <authorList>
            <person name="Chain P.S."/>
            <person name="Hu P."/>
            <person name="Malfatti S.A."/>
            <person name="Radnedge L."/>
            <person name="Larimer F."/>
            <person name="Vergez L.M."/>
            <person name="Worsham P."/>
            <person name="Chu M.C."/>
            <person name="Andersen G.L."/>
        </authorList>
    </citation>
    <scope>NUCLEOTIDE SEQUENCE [LARGE SCALE GENOMIC DNA]</scope>
    <source>
        <strain evidence="2 3">Antiqua</strain>
    </source>
</reference>
<keyword evidence="1" id="KW-0732">Signal</keyword>
<dbReference type="KEGG" id="ypa:YPA_0409"/>
<accession>A0A0E1NQI5</accession>
<proteinExistence type="predicted"/>
<dbReference type="Proteomes" id="UP000001971">
    <property type="component" value="Chromosome"/>
</dbReference>
<dbReference type="RefSeq" id="WP_002209907.1">
    <property type="nucleotide sequence ID" value="NC_008150.1"/>
</dbReference>
<protein>
    <submittedName>
        <fullName evidence="2">Uncharacterized protein</fullName>
    </submittedName>
</protein>
<dbReference type="PATRIC" id="fig|360102.15.peg.3420"/>
<evidence type="ECO:0000313" key="2">
    <source>
        <dbReference type="EMBL" id="ABG12377.1"/>
    </source>
</evidence>
<feature type="chain" id="PRO_5010416348" evidence="1">
    <location>
        <begin position="24"/>
        <end position="172"/>
    </location>
</feature>
<organism evidence="2 3">
    <name type="scientific">Yersinia pestis bv. Antiqua (strain Antiqua)</name>
    <dbReference type="NCBI Taxonomy" id="360102"/>
    <lineage>
        <taxon>Bacteria</taxon>
        <taxon>Pseudomonadati</taxon>
        <taxon>Pseudomonadota</taxon>
        <taxon>Gammaproteobacteria</taxon>
        <taxon>Enterobacterales</taxon>
        <taxon>Yersiniaceae</taxon>
        <taxon>Yersinia</taxon>
    </lineage>
</organism>
<sequence length="172" mass="19472" precursor="true">MKNKIFTAIVLLFSFSLSIQAIANKKNDKKIIINNLTLSSTWVRTAISESIDSPSNTINKDDIKRMAAGKHIYIMDNKITIEGVCTFKYVIKKSSPLNYWHSDKTVNLYKEEFLKNGFKLSENLAFISAEDPSNDCDSPYSQIAITDNVIFTVYNGHIVFYTNSNNVNELAL</sequence>
<dbReference type="AlphaFoldDB" id="A0A0E1NQI5"/>
<dbReference type="EMBL" id="CP000308">
    <property type="protein sequence ID" value="ABG12377.1"/>
    <property type="molecule type" value="Genomic_DNA"/>
</dbReference>
<evidence type="ECO:0000313" key="3">
    <source>
        <dbReference type="Proteomes" id="UP000001971"/>
    </source>
</evidence>